<evidence type="ECO:0000313" key="5">
    <source>
        <dbReference type="Proteomes" id="UP000215590"/>
    </source>
</evidence>
<evidence type="ECO:0000256" key="2">
    <source>
        <dbReference type="SAM" id="SignalP"/>
    </source>
</evidence>
<sequence>MKLTTCLTALLAALTLGAGATAVQADELAKIKENKSITIGIDLGQAPFGMVDGQMKQVGSDVAAAELLAKDLGVELKVVSVSPANRIPYLMTNKVDAVIASFSITDERKKTVDFSAPYAVIQSAVSTTAGLKVNSLKDIEGKEVAVTRGSTNDQIITKAVTDEDLKDVTIVRYDDNATATNAVVSGQQSVYVVAPSLLAPVNAANPSKKIEPQLTLKTFPLGIGLRKNEDTFKGYLDNWVQENLANGKLREIYKTYHNVDLPADMTNIN</sequence>
<gene>
    <name evidence="4" type="ORF">CEV31_3714</name>
</gene>
<dbReference type="SMART" id="SM00062">
    <property type="entry name" value="PBPb"/>
    <property type="match status" value="1"/>
</dbReference>
<dbReference type="PANTHER" id="PTHR35936:SF17">
    <property type="entry name" value="ARGININE-BINDING EXTRACELLULAR PROTEIN ARTP"/>
    <property type="match status" value="1"/>
</dbReference>
<evidence type="ECO:0000313" key="4">
    <source>
        <dbReference type="EMBL" id="OYR11695.1"/>
    </source>
</evidence>
<dbReference type="AlphaFoldDB" id="A0A256FA11"/>
<evidence type="ECO:0000256" key="1">
    <source>
        <dbReference type="ARBA" id="ARBA00022729"/>
    </source>
</evidence>
<feature type="signal peptide" evidence="2">
    <location>
        <begin position="1"/>
        <end position="25"/>
    </location>
</feature>
<feature type="domain" description="Solute-binding protein family 3/N-terminal" evidence="3">
    <location>
        <begin position="36"/>
        <end position="260"/>
    </location>
</feature>
<dbReference type="OrthoDB" id="6192933at2"/>
<accession>A0A256FA11</accession>
<dbReference type="EMBL" id="NNRJ01000059">
    <property type="protein sequence ID" value="OYR11695.1"/>
    <property type="molecule type" value="Genomic_DNA"/>
</dbReference>
<comment type="caution">
    <text evidence="4">The sequence shown here is derived from an EMBL/GenBank/DDBJ whole genome shotgun (WGS) entry which is preliminary data.</text>
</comment>
<evidence type="ECO:0000259" key="3">
    <source>
        <dbReference type="SMART" id="SM00062"/>
    </source>
</evidence>
<name>A0A256FA11_9HYPH</name>
<organism evidence="4 5">
    <name type="scientific">Brucella thiophenivorans</name>
    <dbReference type="NCBI Taxonomy" id="571255"/>
    <lineage>
        <taxon>Bacteria</taxon>
        <taxon>Pseudomonadati</taxon>
        <taxon>Pseudomonadota</taxon>
        <taxon>Alphaproteobacteria</taxon>
        <taxon>Hyphomicrobiales</taxon>
        <taxon>Brucellaceae</taxon>
        <taxon>Brucella/Ochrobactrum group</taxon>
        <taxon>Brucella</taxon>
    </lineage>
</organism>
<dbReference type="PANTHER" id="PTHR35936">
    <property type="entry name" value="MEMBRANE-BOUND LYTIC MUREIN TRANSGLYCOSYLASE F"/>
    <property type="match status" value="1"/>
</dbReference>
<dbReference type="Proteomes" id="UP000215590">
    <property type="component" value="Unassembled WGS sequence"/>
</dbReference>
<protein>
    <submittedName>
        <fullName evidence="4">NMT1/THI5 like family protein</fullName>
    </submittedName>
</protein>
<keyword evidence="1 2" id="KW-0732">Signal</keyword>
<dbReference type="Pfam" id="PF00497">
    <property type="entry name" value="SBP_bac_3"/>
    <property type="match status" value="1"/>
</dbReference>
<keyword evidence="5" id="KW-1185">Reference proteome</keyword>
<dbReference type="SUPFAM" id="SSF53850">
    <property type="entry name" value="Periplasmic binding protein-like II"/>
    <property type="match status" value="1"/>
</dbReference>
<proteinExistence type="predicted"/>
<feature type="chain" id="PRO_5013191624" evidence="2">
    <location>
        <begin position="26"/>
        <end position="269"/>
    </location>
</feature>
<reference evidence="4 5" key="1">
    <citation type="submission" date="2017-07" db="EMBL/GenBank/DDBJ databases">
        <title>Phylogenetic study on the rhizospheric bacterium Ochrobactrum sp. A44.</title>
        <authorList>
            <person name="Krzyzanowska D.M."/>
            <person name="Ossowicki A."/>
            <person name="Rajewska M."/>
            <person name="Maciag T."/>
            <person name="Kaczynski Z."/>
            <person name="Czerwicka M."/>
            <person name="Jafra S."/>
        </authorList>
    </citation>
    <scope>NUCLEOTIDE SEQUENCE [LARGE SCALE GENOMIC DNA]</scope>
    <source>
        <strain evidence="4 5">DSM 7216</strain>
    </source>
</reference>
<dbReference type="Gene3D" id="3.40.190.10">
    <property type="entry name" value="Periplasmic binding protein-like II"/>
    <property type="match status" value="2"/>
</dbReference>
<dbReference type="RefSeq" id="WP_094509352.1">
    <property type="nucleotide sequence ID" value="NZ_JBHEEK010000029.1"/>
</dbReference>
<dbReference type="InterPro" id="IPR001638">
    <property type="entry name" value="Solute-binding_3/MltF_N"/>
</dbReference>